<dbReference type="EMBL" id="MU274948">
    <property type="protein sequence ID" value="KAI0084064.1"/>
    <property type="molecule type" value="Genomic_DNA"/>
</dbReference>
<comment type="caution">
    <text evidence="1">The sequence shown here is derived from an EMBL/GenBank/DDBJ whole genome shotgun (WGS) entry which is preliminary data.</text>
</comment>
<proteinExistence type="predicted"/>
<accession>A0ACB8TQ27</accession>
<evidence type="ECO:0000313" key="1">
    <source>
        <dbReference type="EMBL" id="KAI0084064.1"/>
    </source>
</evidence>
<organism evidence="1 2">
    <name type="scientific">Irpex rosettiformis</name>
    <dbReference type="NCBI Taxonomy" id="378272"/>
    <lineage>
        <taxon>Eukaryota</taxon>
        <taxon>Fungi</taxon>
        <taxon>Dikarya</taxon>
        <taxon>Basidiomycota</taxon>
        <taxon>Agaricomycotina</taxon>
        <taxon>Agaricomycetes</taxon>
        <taxon>Polyporales</taxon>
        <taxon>Irpicaceae</taxon>
        <taxon>Irpex</taxon>
    </lineage>
</organism>
<keyword evidence="2" id="KW-1185">Reference proteome</keyword>
<dbReference type="Proteomes" id="UP001055072">
    <property type="component" value="Unassembled WGS sequence"/>
</dbReference>
<evidence type="ECO:0000313" key="2">
    <source>
        <dbReference type="Proteomes" id="UP001055072"/>
    </source>
</evidence>
<reference evidence="1" key="1">
    <citation type="journal article" date="2021" name="Environ. Microbiol.">
        <title>Gene family expansions and transcriptome signatures uncover fungal adaptations to wood decay.</title>
        <authorList>
            <person name="Hage H."/>
            <person name="Miyauchi S."/>
            <person name="Viragh M."/>
            <person name="Drula E."/>
            <person name="Min B."/>
            <person name="Chaduli D."/>
            <person name="Navarro D."/>
            <person name="Favel A."/>
            <person name="Norest M."/>
            <person name="Lesage-Meessen L."/>
            <person name="Balint B."/>
            <person name="Merenyi Z."/>
            <person name="de Eugenio L."/>
            <person name="Morin E."/>
            <person name="Martinez A.T."/>
            <person name="Baldrian P."/>
            <person name="Stursova M."/>
            <person name="Martinez M.J."/>
            <person name="Novotny C."/>
            <person name="Magnuson J.K."/>
            <person name="Spatafora J.W."/>
            <person name="Maurice S."/>
            <person name="Pangilinan J."/>
            <person name="Andreopoulos W."/>
            <person name="LaButti K."/>
            <person name="Hundley H."/>
            <person name="Na H."/>
            <person name="Kuo A."/>
            <person name="Barry K."/>
            <person name="Lipzen A."/>
            <person name="Henrissat B."/>
            <person name="Riley R."/>
            <person name="Ahrendt S."/>
            <person name="Nagy L.G."/>
            <person name="Grigoriev I.V."/>
            <person name="Martin F."/>
            <person name="Rosso M.N."/>
        </authorList>
    </citation>
    <scope>NUCLEOTIDE SEQUENCE</scope>
    <source>
        <strain evidence="1">CBS 384.51</strain>
    </source>
</reference>
<sequence>MPTSGPIKACDLFESVTQTVTYGVFIFLLLVATCLFLERGFKKKSNTIIFAVTIVAFVLSTCNWIATTATFIVKIISIPSGDYAGIATAARLNFNAIILVNLLFADGVVIWRMKVLCQNYFSWKVLALPLVLLVITSLSVIATIGIRMYDTIVPTSNIPHDRLTKAVNFSQVTTLVFSLATNMVATSIITRWAWFHWQNTRVFGSILQLNRVPILLVESGAIYCLSSAITLISFLIRLGPLDCTLGDIFSPVQSNLAGIYPVLTMILVNLHSTSSIPISNSKSLIQVPRAS</sequence>
<name>A0ACB8TQ27_9APHY</name>
<gene>
    <name evidence="1" type="ORF">BDY19DRAFT_998035</name>
</gene>
<protein>
    <submittedName>
        <fullName evidence="1">Uncharacterized protein</fullName>
    </submittedName>
</protein>